<dbReference type="Pfam" id="PF04149">
    <property type="entry name" value="DUF397"/>
    <property type="match status" value="1"/>
</dbReference>
<name>A0ABW3CRJ3_9ACTN</name>
<evidence type="ECO:0000259" key="1">
    <source>
        <dbReference type="Pfam" id="PF04149"/>
    </source>
</evidence>
<organism evidence="2 3">
    <name type="scientific">Actinomadura adrarensis</name>
    <dbReference type="NCBI Taxonomy" id="1819600"/>
    <lineage>
        <taxon>Bacteria</taxon>
        <taxon>Bacillati</taxon>
        <taxon>Actinomycetota</taxon>
        <taxon>Actinomycetes</taxon>
        <taxon>Streptosporangiales</taxon>
        <taxon>Thermomonosporaceae</taxon>
        <taxon>Actinomadura</taxon>
    </lineage>
</organism>
<protein>
    <submittedName>
        <fullName evidence="2">DUF397 domain-containing protein</fullName>
    </submittedName>
</protein>
<gene>
    <name evidence="2" type="ORF">ACFQ07_31700</name>
</gene>
<dbReference type="InterPro" id="IPR007278">
    <property type="entry name" value="DUF397"/>
</dbReference>
<proteinExistence type="predicted"/>
<dbReference type="Proteomes" id="UP001597083">
    <property type="component" value="Unassembled WGS sequence"/>
</dbReference>
<feature type="domain" description="DUF397" evidence="1">
    <location>
        <begin position="3"/>
        <end position="57"/>
    </location>
</feature>
<dbReference type="EMBL" id="JBHTIR010004276">
    <property type="protein sequence ID" value="MFD0856840.1"/>
    <property type="molecule type" value="Genomic_DNA"/>
</dbReference>
<accession>A0ABW3CRJ3</accession>
<evidence type="ECO:0000313" key="3">
    <source>
        <dbReference type="Proteomes" id="UP001597083"/>
    </source>
</evidence>
<comment type="caution">
    <text evidence="2">The sequence shown here is derived from an EMBL/GenBank/DDBJ whole genome shotgun (WGS) entry which is preliminary data.</text>
</comment>
<reference evidence="3" key="1">
    <citation type="journal article" date="2019" name="Int. J. Syst. Evol. Microbiol.">
        <title>The Global Catalogue of Microorganisms (GCM) 10K type strain sequencing project: providing services to taxonomists for standard genome sequencing and annotation.</title>
        <authorList>
            <consortium name="The Broad Institute Genomics Platform"/>
            <consortium name="The Broad Institute Genome Sequencing Center for Infectious Disease"/>
            <person name="Wu L."/>
            <person name="Ma J."/>
        </authorList>
    </citation>
    <scope>NUCLEOTIDE SEQUENCE [LARGE SCALE GENOMIC DNA]</scope>
    <source>
        <strain evidence="3">JCM 31696</strain>
    </source>
</reference>
<keyword evidence="3" id="KW-1185">Reference proteome</keyword>
<evidence type="ECO:0000313" key="2">
    <source>
        <dbReference type="EMBL" id="MFD0856840.1"/>
    </source>
</evidence>
<sequence length="63" mass="6593">MTVQWRKSSHSGGANDATCVEVAGLPDAVGIRDSKAPDAAHLTVSATEFGTLLDKIKKDVLGR</sequence>